<dbReference type="EMBL" id="RPFW01000008">
    <property type="protein sequence ID" value="TVZ00898.1"/>
    <property type="molecule type" value="Genomic_DNA"/>
</dbReference>
<comment type="subcellular location">
    <subcellularLocation>
        <location evidence="1">Membrane</location>
        <topology evidence="1">Multi-pass membrane protein</topology>
    </subcellularLocation>
</comment>
<protein>
    <submittedName>
        <fullName evidence="7">Ferric reductase</fullName>
    </submittedName>
</protein>
<evidence type="ECO:0000256" key="4">
    <source>
        <dbReference type="ARBA" id="ARBA00023136"/>
    </source>
</evidence>
<comment type="caution">
    <text evidence="7">The sequence shown here is derived from an EMBL/GenBank/DDBJ whole genome shotgun (WGS) entry which is preliminary data.</text>
</comment>
<organism evidence="7 8">
    <name type="scientific">Trebonia kvetii</name>
    <dbReference type="NCBI Taxonomy" id="2480626"/>
    <lineage>
        <taxon>Bacteria</taxon>
        <taxon>Bacillati</taxon>
        <taxon>Actinomycetota</taxon>
        <taxon>Actinomycetes</taxon>
        <taxon>Streptosporangiales</taxon>
        <taxon>Treboniaceae</taxon>
        <taxon>Trebonia</taxon>
    </lineage>
</organism>
<evidence type="ECO:0000313" key="8">
    <source>
        <dbReference type="Proteomes" id="UP000460272"/>
    </source>
</evidence>
<accession>A0A6P2BPW8</accession>
<feature type="transmembrane region" description="Helical" evidence="5">
    <location>
        <begin position="143"/>
        <end position="166"/>
    </location>
</feature>
<dbReference type="OrthoDB" id="4827239at2"/>
<keyword evidence="4 5" id="KW-0472">Membrane</keyword>
<feature type="transmembrane region" description="Helical" evidence="5">
    <location>
        <begin position="47"/>
        <end position="67"/>
    </location>
</feature>
<feature type="domain" description="Ferric oxidoreductase" evidence="6">
    <location>
        <begin position="8"/>
        <end position="130"/>
    </location>
</feature>
<dbReference type="Proteomes" id="UP000460272">
    <property type="component" value="Unassembled WGS sequence"/>
</dbReference>
<dbReference type="InterPro" id="IPR013130">
    <property type="entry name" value="Fe3_Rdtase_TM_dom"/>
</dbReference>
<evidence type="ECO:0000256" key="5">
    <source>
        <dbReference type="SAM" id="Phobius"/>
    </source>
</evidence>
<evidence type="ECO:0000256" key="3">
    <source>
        <dbReference type="ARBA" id="ARBA00022989"/>
    </source>
</evidence>
<name>A0A6P2BPW8_9ACTN</name>
<evidence type="ECO:0000313" key="7">
    <source>
        <dbReference type="EMBL" id="TVZ00898.1"/>
    </source>
</evidence>
<dbReference type="AlphaFoldDB" id="A0A6P2BPW8"/>
<reference evidence="7 8" key="1">
    <citation type="submission" date="2018-11" db="EMBL/GenBank/DDBJ databases">
        <title>Trebonia kvetii gen.nov., sp.nov., a novel acidophilic actinobacterium, and proposal of the new actinobacterial family Treboniaceae fam. nov.</title>
        <authorList>
            <person name="Rapoport D."/>
            <person name="Sagova-Mareckova M."/>
            <person name="Sedlacek I."/>
            <person name="Provaznik J."/>
            <person name="Kralova S."/>
            <person name="Pavlinic D."/>
            <person name="Benes V."/>
            <person name="Kopecky J."/>
        </authorList>
    </citation>
    <scope>NUCLEOTIDE SEQUENCE [LARGE SCALE GENOMIC DNA]</scope>
    <source>
        <strain evidence="7 8">15Tr583</strain>
    </source>
</reference>
<keyword evidence="2 5" id="KW-0812">Transmembrane</keyword>
<proteinExistence type="predicted"/>
<evidence type="ECO:0000256" key="1">
    <source>
        <dbReference type="ARBA" id="ARBA00004141"/>
    </source>
</evidence>
<evidence type="ECO:0000256" key="2">
    <source>
        <dbReference type="ARBA" id="ARBA00022692"/>
    </source>
</evidence>
<evidence type="ECO:0000259" key="6">
    <source>
        <dbReference type="Pfam" id="PF01794"/>
    </source>
</evidence>
<feature type="transmembrane region" description="Helical" evidence="5">
    <location>
        <begin position="6"/>
        <end position="27"/>
    </location>
</feature>
<feature type="transmembrane region" description="Helical" evidence="5">
    <location>
        <begin position="119"/>
        <end position="137"/>
    </location>
</feature>
<keyword evidence="8" id="KW-1185">Reference proteome</keyword>
<sequence length="173" mass="18632">MWYVTRATGLVALVLLTASVLLGLLNAGRFRGERWPRFLTQGLHGNLSLLVLAFLTLHVASTVLDSYTSISLTAAFVPFASSYKPLWLSLGAIAVDLLIALVATSLLRGRLGHRAWRRVHWLAYACWPVAVAHGLGIGTDRSATWVIGLTLGCIISVAAITTWRVVTLAAGAR</sequence>
<feature type="transmembrane region" description="Helical" evidence="5">
    <location>
        <begin position="87"/>
        <end position="107"/>
    </location>
</feature>
<gene>
    <name evidence="7" type="ORF">EAS64_34825</name>
</gene>
<dbReference type="Pfam" id="PF01794">
    <property type="entry name" value="Ferric_reduct"/>
    <property type="match status" value="1"/>
</dbReference>
<dbReference type="GO" id="GO:0016020">
    <property type="term" value="C:membrane"/>
    <property type="evidence" value="ECO:0007669"/>
    <property type="project" value="UniProtKB-SubCell"/>
</dbReference>
<keyword evidence="3 5" id="KW-1133">Transmembrane helix</keyword>